<keyword evidence="2" id="KW-0808">Transferase</keyword>
<evidence type="ECO:0000313" key="2">
    <source>
        <dbReference type="EMBL" id="SFT55679.1"/>
    </source>
</evidence>
<gene>
    <name evidence="2" type="ORF">SAMN05216474_1304</name>
</gene>
<dbReference type="PANTHER" id="PTHR43792:SF1">
    <property type="entry name" value="N-ACETYLTRANSFERASE DOMAIN-CONTAINING PROTEIN"/>
    <property type="match status" value="1"/>
</dbReference>
<evidence type="ECO:0000313" key="3">
    <source>
        <dbReference type="Proteomes" id="UP000236454"/>
    </source>
</evidence>
<dbReference type="AlphaFoldDB" id="A0A1I6YYY3"/>
<sequence>MDYFNLSTARLNLRPMEKEDVNSWAEFFENNNSLHFLGIEACKTHKEMAEEWIEKQFPRYENENLGLLASIDKATGDIVGVCGIIPREINGKKEYELAYSVKPKYWQKGYASEMTACVKAYAQEKLDIDRIISIIHVDNHPSKKVAQKNGMESTEQTTYLNMPVEVFALGLK</sequence>
<dbReference type="GO" id="GO:0016747">
    <property type="term" value="F:acyltransferase activity, transferring groups other than amino-acyl groups"/>
    <property type="evidence" value="ECO:0007669"/>
    <property type="project" value="InterPro"/>
</dbReference>
<dbReference type="STRING" id="477690.SAMN05216474_1304"/>
<proteinExistence type="predicted"/>
<dbReference type="InterPro" id="IPR000182">
    <property type="entry name" value="GNAT_dom"/>
</dbReference>
<feature type="domain" description="N-acetyltransferase" evidence="1">
    <location>
        <begin position="11"/>
        <end position="172"/>
    </location>
</feature>
<dbReference type="PANTHER" id="PTHR43792">
    <property type="entry name" value="GNAT FAMILY, PUTATIVE (AFU_ORTHOLOGUE AFUA_3G00765)-RELATED-RELATED"/>
    <property type="match status" value="1"/>
</dbReference>
<protein>
    <submittedName>
        <fullName evidence="2">Protein N-acetyltransferase, RimJ/RimL family</fullName>
    </submittedName>
</protein>
<dbReference type="Gene3D" id="3.40.630.30">
    <property type="match status" value="1"/>
</dbReference>
<dbReference type="Pfam" id="PF13302">
    <property type="entry name" value="Acetyltransf_3"/>
    <property type="match status" value="1"/>
</dbReference>
<dbReference type="OrthoDB" id="9788916at2"/>
<dbReference type="InterPro" id="IPR016181">
    <property type="entry name" value="Acyl_CoA_acyltransferase"/>
</dbReference>
<dbReference type="InterPro" id="IPR051531">
    <property type="entry name" value="N-acetyltransferase"/>
</dbReference>
<dbReference type="PROSITE" id="PS51186">
    <property type="entry name" value="GNAT"/>
    <property type="match status" value="1"/>
</dbReference>
<accession>A0A1I6YYY3</accession>
<organism evidence="2 3">
    <name type="scientific">Lishizhenia tianjinensis</name>
    <dbReference type="NCBI Taxonomy" id="477690"/>
    <lineage>
        <taxon>Bacteria</taxon>
        <taxon>Pseudomonadati</taxon>
        <taxon>Bacteroidota</taxon>
        <taxon>Flavobacteriia</taxon>
        <taxon>Flavobacteriales</taxon>
        <taxon>Crocinitomicaceae</taxon>
        <taxon>Lishizhenia</taxon>
    </lineage>
</organism>
<dbReference type="RefSeq" id="WP_090247502.1">
    <property type="nucleotide sequence ID" value="NZ_FPAS01000001.1"/>
</dbReference>
<dbReference type="EMBL" id="FPAS01000001">
    <property type="protein sequence ID" value="SFT55679.1"/>
    <property type="molecule type" value="Genomic_DNA"/>
</dbReference>
<keyword evidence="3" id="KW-1185">Reference proteome</keyword>
<dbReference type="Proteomes" id="UP000236454">
    <property type="component" value="Unassembled WGS sequence"/>
</dbReference>
<dbReference type="SUPFAM" id="SSF55729">
    <property type="entry name" value="Acyl-CoA N-acyltransferases (Nat)"/>
    <property type="match status" value="1"/>
</dbReference>
<name>A0A1I6YYY3_9FLAO</name>
<evidence type="ECO:0000259" key="1">
    <source>
        <dbReference type="PROSITE" id="PS51186"/>
    </source>
</evidence>
<reference evidence="2 3" key="1">
    <citation type="submission" date="2016-10" db="EMBL/GenBank/DDBJ databases">
        <authorList>
            <person name="de Groot N.N."/>
        </authorList>
    </citation>
    <scope>NUCLEOTIDE SEQUENCE [LARGE SCALE GENOMIC DNA]</scope>
    <source>
        <strain evidence="2 3">CGMCC 1.7005</strain>
    </source>
</reference>
<dbReference type="CDD" id="cd04301">
    <property type="entry name" value="NAT_SF"/>
    <property type="match status" value="1"/>
</dbReference>